<feature type="domain" description="Serpin" evidence="2">
    <location>
        <begin position="10"/>
        <end position="85"/>
    </location>
</feature>
<feature type="domain" description="Serpin" evidence="2">
    <location>
        <begin position="95"/>
        <end position="167"/>
    </location>
</feature>
<evidence type="ECO:0000259" key="2">
    <source>
        <dbReference type="Pfam" id="PF00079"/>
    </source>
</evidence>
<dbReference type="eggNOG" id="KOG2392">
    <property type="taxonomic scope" value="Eukaryota"/>
</dbReference>
<dbReference type="SUPFAM" id="SSF56574">
    <property type="entry name" value="Serpins"/>
    <property type="match status" value="2"/>
</dbReference>
<dbReference type="AlphaFoldDB" id="D7LDH0"/>
<proteinExistence type="inferred from homology"/>
<gene>
    <name evidence="3" type="ORF">ARALYDRAFT_901390</name>
</gene>
<sequence>MNFKESIENQNDGVFALAKHVIATAGKDSNVVFSPASINVSLSFIAANSFDTIKDQILDFLHASSTDELNGVASQILSVILTGKKRNFKESIENQNDGVFALAKHVIATAGEDSNVVFSPASINVSLSFIAANSFDTIKDQILDLLHASSTDELNGVASQILSVILRIKMTASLLSLST</sequence>
<accession>D7LDH0</accession>
<dbReference type="Gramene" id="scaffold_400891.1">
    <property type="protein sequence ID" value="scaffold_400891.1"/>
    <property type="gene ID" value="scaffold_400891.1"/>
</dbReference>
<comment type="similarity">
    <text evidence="1">Belongs to the serpin family.</text>
</comment>
<reference evidence="4" key="1">
    <citation type="journal article" date="2011" name="Nat. Genet.">
        <title>The Arabidopsis lyrata genome sequence and the basis of rapid genome size change.</title>
        <authorList>
            <person name="Hu T.T."/>
            <person name="Pattyn P."/>
            <person name="Bakker E.G."/>
            <person name="Cao J."/>
            <person name="Cheng J.-F."/>
            <person name="Clark R.M."/>
            <person name="Fahlgren N."/>
            <person name="Fawcett J.A."/>
            <person name="Grimwood J."/>
            <person name="Gundlach H."/>
            <person name="Haberer G."/>
            <person name="Hollister J.D."/>
            <person name="Ossowski S."/>
            <person name="Ottilar R.P."/>
            <person name="Salamov A.A."/>
            <person name="Schneeberger K."/>
            <person name="Spannagl M."/>
            <person name="Wang X."/>
            <person name="Yang L."/>
            <person name="Nasrallah M.E."/>
            <person name="Bergelson J."/>
            <person name="Carrington J.C."/>
            <person name="Gaut B.S."/>
            <person name="Schmutz J."/>
            <person name="Mayer K.F.X."/>
            <person name="Van de Peer Y."/>
            <person name="Grigoriev I.V."/>
            <person name="Nordborg M."/>
            <person name="Weigel D."/>
            <person name="Guo Y.-L."/>
        </authorList>
    </citation>
    <scope>NUCLEOTIDE SEQUENCE [LARGE SCALE GENOMIC DNA]</scope>
    <source>
        <strain evidence="4">cv. MN47</strain>
    </source>
</reference>
<evidence type="ECO:0000313" key="4">
    <source>
        <dbReference type="Proteomes" id="UP000008694"/>
    </source>
</evidence>
<protein>
    <recommendedName>
        <fullName evidence="2">Serpin domain-containing protein</fullName>
    </recommendedName>
</protein>
<dbReference type="InterPro" id="IPR036186">
    <property type="entry name" value="Serpin_sf"/>
</dbReference>
<dbReference type="EMBL" id="GL348716">
    <property type="protein sequence ID" value="EFH57046.1"/>
    <property type="molecule type" value="Genomic_DNA"/>
</dbReference>
<keyword evidence="4" id="KW-1185">Reference proteome</keyword>
<dbReference type="InterPro" id="IPR023796">
    <property type="entry name" value="Serpin_dom"/>
</dbReference>
<evidence type="ECO:0000313" key="3">
    <source>
        <dbReference type="EMBL" id="EFH57046.1"/>
    </source>
</evidence>
<dbReference type="Proteomes" id="UP000008694">
    <property type="component" value="Unassembled WGS sequence"/>
</dbReference>
<evidence type="ECO:0000256" key="1">
    <source>
        <dbReference type="ARBA" id="ARBA00009500"/>
    </source>
</evidence>
<dbReference type="Pfam" id="PF00079">
    <property type="entry name" value="Serpin"/>
    <property type="match status" value="2"/>
</dbReference>
<organism evidence="4">
    <name type="scientific">Arabidopsis lyrata subsp. lyrata</name>
    <name type="common">Lyre-leaved rock-cress</name>
    <dbReference type="NCBI Taxonomy" id="81972"/>
    <lineage>
        <taxon>Eukaryota</taxon>
        <taxon>Viridiplantae</taxon>
        <taxon>Streptophyta</taxon>
        <taxon>Embryophyta</taxon>
        <taxon>Tracheophyta</taxon>
        <taxon>Spermatophyta</taxon>
        <taxon>Magnoliopsida</taxon>
        <taxon>eudicotyledons</taxon>
        <taxon>Gunneridae</taxon>
        <taxon>Pentapetalae</taxon>
        <taxon>rosids</taxon>
        <taxon>malvids</taxon>
        <taxon>Brassicales</taxon>
        <taxon>Brassicaceae</taxon>
        <taxon>Camelineae</taxon>
        <taxon>Arabidopsis</taxon>
    </lineage>
</organism>
<dbReference type="Gene3D" id="3.30.497.10">
    <property type="entry name" value="Antithrombin, subunit I, domain 2"/>
    <property type="match status" value="2"/>
</dbReference>
<name>D7LDH0_ARALL</name>
<dbReference type="HOGENOM" id="CLU_1505479_0_0_1"/>
<dbReference type="InterPro" id="IPR042178">
    <property type="entry name" value="Serpin_sf_1"/>
</dbReference>